<dbReference type="EMBL" id="CP002691">
    <property type="protein sequence ID" value="AEE50812.1"/>
    <property type="molecule type" value="Genomic_DNA"/>
</dbReference>
<dbReference type="STRING" id="760192.Halhy_2948"/>
<dbReference type="Pfam" id="PF13573">
    <property type="entry name" value="SprB"/>
    <property type="match status" value="4"/>
</dbReference>
<feature type="chain" id="PRO_5003312544" evidence="1">
    <location>
        <begin position="17"/>
        <end position="993"/>
    </location>
</feature>
<dbReference type="InterPro" id="IPR026341">
    <property type="entry name" value="T9SS_type_B"/>
</dbReference>
<name>F4L5E8_HALH1</name>
<keyword evidence="3" id="KW-1185">Reference proteome</keyword>
<keyword evidence="1" id="KW-0732">Signal</keyword>
<sequence length="993" mass="106774">MLFFCSFALGSLYAQAPVNDNCANAIELDTLGGWCSRAAQFTTIGATITTGLATPGCMPSANVPNDVWFVFDAIGSDLSVSISGATRINPGGTLRSPQFAIYTGTCGSLREISACASDANSRHTVQILTSRIVVGQRYYIRVSSRTNNNGTFQLCINNFNATQVPSSDCPTGNILCDKRAITVPLVLGEGRDPNEINGECGKLGCNPTESQSNWFKWTCDVPGTLAFSINPLNPDDDIDFIVFELPRGVDNCAGKTSIRCMSSGENVGQPLNDWIRCTGPTGLRIGEQGTIEYCGCEPANNNFLSPIVMERGKAYALVVNNYSQSGAGYTINFSGTGTFVGPKADFNLDSSPACIGQEVTFTDASTFNGGLTKWEWFFGPTADQTGLVSGKGPHKIEFNRPGKKNVVLNVTSTDGCQVTQIKEIEVECCKDHFAINGQTRDENCPGSLTGSIDVGVSNDYGPYIFAWNNGTATEDLRNLAAGTYSINITDQATCDTTLTFTVNGPAPFVLTAQDKEATCNGGRDGQLSVQLTGGTAPYQYSWNNGPLSADPILRNVAAGDYTLRWRDQNGCEKDTTLKVREITLLLDPLVDAITRPTCFGLDNGSIVVNLGNGQGPYQYNWNDGLGFRGDNSLRNIRAGTYRVAVQDQNLCKGEFNFSVEDFPRLVLQMNSSDPSCFGAKDGAVDIAGEGGTGTYTYLWDNGSIAPFRSDLIAGTYRVTLTDANGCTRDTLATLVDPPLLRIGDIQSIDVVCFGDASGIISLLGAGGRPPYKYGINGGAFQSDNRFIGLLAGNYTVAVEDGGGCTATQDVVINQPLPLLVDAGLDLSINLGQKITLSASSNNTAVTYQWSPADLVTCSTCQTTLAGPLRTVRFRIEVTDGVGCKAEDELLVTVIKNRPIYTPNAFTPDQDGQNDFFTLYGGPAARKIRRLQIFDRWGEQMFDGKDLPMGQEPLGWNGTYRDQLMPSGVYVYVAEIEFIDDEVLLFKGDVTLVR</sequence>
<evidence type="ECO:0000313" key="3">
    <source>
        <dbReference type="Proteomes" id="UP000008461"/>
    </source>
</evidence>
<accession>F4L5E8</accession>
<proteinExistence type="predicted"/>
<dbReference type="Gene3D" id="2.60.40.10">
    <property type="entry name" value="Immunoglobulins"/>
    <property type="match status" value="1"/>
</dbReference>
<feature type="signal peptide" evidence="1">
    <location>
        <begin position="1"/>
        <end position="16"/>
    </location>
</feature>
<dbReference type="CDD" id="cd00146">
    <property type="entry name" value="PKD"/>
    <property type="match status" value="1"/>
</dbReference>
<organism evidence="2 3">
    <name type="scientific">Haliscomenobacter hydrossis (strain ATCC 27775 / DSM 1100 / LMG 10767 / O)</name>
    <dbReference type="NCBI Taxonomy" id="760192"/>
    <lineage>
        <taxon>Bacteria</taxon>
        <taxon>Pseudomonadati</taxon>
        <taxon>Bacteroidota</taxon>
        <taxon>Saprospiria</taxon>
        <taxon>Saprospirales</taxon>
        <taxon>Haliscomenobacteraceae</taxon>
        <taxon>Haliscomenobacter</taxon>
    </lineage>
</organism>
<evidence type="ECO:0000256" key="1">
    <source>
        <dbReference type="SAM" id="SignalP"/>
    </source>
</evidence>
<dbReference type="InterPro" id="IPR025667">
    <property type="entry name" value="SprB_repeat"/>
</dbReference>
<dbReference type="KEGG" id="hhy:Halhy_2948"/>
<dbReference type="eggNOG" id="COG3291">
    <property type="taxonomic scope" value="Bacteria"/>
</dbReference>
<evidence type="ECO:0000313" key="2">
    <source>
        <dbReference type="EMBL" id="AEE50812.1"/>
    </source>
</evidence>
<dbReference type="Gene3D" id="2.60.40.740">
    <property type="match status" value="2"/>
</dbReference>
<dbReference type="NCBIfam" id="TIGR04131">
    <property type="entry name" value="Bac_Flav_CTERM"/>
    <property type="match status" value="1"/>
</dbReference>
<dbReference type="HOGENOM" id="CLU_301058_0_0_10"/>
<dbReference type="Proteomes" id="UP000008461">
    <property type="component" value="Chromosome"/>
</dbReference>
<dbReference type="InterPro" id="IPR013783">
    <property type="entry name" value="Ig-like_fold"/>
</dbReference>
<reference evidence="2 3" key="1">
    <citation type="journal article" date="2011" name="Stand. Genomic Sci.">
        <title>Complete genome sequence of Haliscomenobacter hydrossis type strain (O).</title>
        <authorList>
            <consortium name="US DOE Joint Genome Institute (JGI-PGF)"/>
            <person name="Daligault H."/>
            <person name="Lapidus A."/>
            <person name="Zeytun A."/>
            <person name="Nolan M."/>
            <person name="Lucas S."/>
            <person name="Del Rio T.G."/>
            <person name="Tice H."/>
            <person name="Cheng J.F."/>
            <person name="Tapia R."/>
            <person name="Han C."/>
            <person name="Goodwin L."/>
            <person name="Pitluck S."/>
            <person name="Liolios K."/>
            <person name="Pagani I."/>
            <person name="Ivanova N."/>
            <person name="Huntemann M."/>
            <person name="Mavromatis K."/>
            <person name="Mikhailova N."/>
            <person name="Pati A."/>
            <person name="Chen A."/>
            <person name="Palaniappan K."/>
            <person name="Land M."/>
            <person name="Hauser L."/>
            <person name="Brambilla E.M."/>
            <person name="Rohde M."/>
            <person name="Verbarg S."/>
            <person name="Goker M."/>
            <person name="Bristow J."/>
            <person name="Eisen J.A."/>
            <person name="Markowitz V."/>
            <person name="Hugenholtz P."/>
            <person name="Kyrpides N.C."/>
            <person name="Klenk H.P."/>
            <person name="Woyke T."/>
        </authorList>
    </citation>
    <scope>NUCLEOTIDE SEQUENCE [LARGE SCALE GENOMIC DNA]</scope>
    <source>
        <strain evidence="3">ATCC 27775 / DSM 1100 / LMG 10767 / O</strain>
    </source>
</reference>
<dbReference type="AlphaFoldDB" id="F4L5E8"/>
<gene>
    <name evidence="2" type="ordered locus">Halhy_2948</name>
</gene>
<dbReference type="SUPFAM" id="SSF49299">
    <property type="entry name" value="PKD domain"/>
    <property type="match status" value="1"/>
</dbReference>
<reference key="2">
    <citation type="submission" date="2011-04" db="EMBL/GenBank/DDBJ databases">
        <title>Complete sequence of chromosome of Haliscomenobacter hydrossis DSM 1100.</title>
        <authorList>
            <consortium name="US DOE Joint Genome Institute (JGI-PGF)"/>
            <person name="Lucas S."/>
            <person name="Han J."/>
            <person name="Lapidus A."/>
            <person name="Bruce D."/>
            <person name="Goodwin L."/>
            <person name="Pitluck S."/>
            <person name="Peters L."/>
            <person name="Kyrpides N."/>
            <person name="Mavromatis K."/>
            <person name="Ivanova N."/>
            <person name="Ovchinnikova G."/>
            <person name="Pagani I."/>
            <person name="Daligault H."/>
            <person name="Detter J.C."/>
            <person name="Han C."/>
            <person name="Land M."/>
            <person name="Hauser L."/>
            <person name="Markowitz V."/>
            <person name="Cheng J.-F."/>
            <person name="Hugenholtz P."/>
            <person name="Woyke T."/>
            <person name="Wu D."/>
            <person name="Verbarg S."/>
            <person name="Frueling A."/>
            <person name="Brambilla E."/>
            <person name="Klenk H.-P."/>
            <person name="Eisen J.A."/>
        </authorList>
    </citation>
    <scope>NUCLEOTIDE SEQUENCE</scope>
    <source>
        <strain>DSM 1100</strain>
    </source>
</reference>
<dbReference type="Pfam" id="PF13585">
    <property type="entry name" value="CHU_C"/>
    <property type="match status" value="1"/>
</dbReference>
<protein>
    <submittedName>
        <fullName evidence="2">PKD domain containing protein</fullName>
    </submittedName>
</protein>
<dbReference type="InterPro" id="IPR035986">
    <property type="entry name" value="PKD_dom_sf"/>
</dbReference>